<dbReference type="Proteomes" id="UP000737018">
    <property type="component" value="Unassembled WGS sequence"/>
</dbReference>
<protein>
    <recommendedName>
        <fullName evidence="2">F-box domain-containing protein</fullName>
    </recommendedName>
</protein>
<dbReference type="SMART" id="SM00256">
    <property type="entry name" value="FBOX"/>
    <property type="match status" value="1"/>
</dbReference>
<keyword evidence="1" id="KW-1133">Transmembrane helix</keyword>
<gene>
    <name evidence="3" type="ORF">CMV_015196</name>
</gene>
<evidence type="ECO:0000259" key="2">
    <source>
        <dbReference type="PROSITE" id="PS50181"/>
    </source>
</evidence>
<feature type="transmembrane region" description="Helical" evidence="1">
    <location>
        <begin position="96"/>
        <end position="115"/>
    </location>
</feature>
<keyword evidence="1" id="KW-0812">Transmembrane</keyword>
<dbReference type="InterPro" id="IPR036047">
    <property type="entry name" value="F-box-like_dom_sf"/>
</dbReference>
<keyword evidence="4" id="KW-1185">Reference proteome</keyword>
<evidence type="ECO:0000313" key="4">
    <source>
        <dbReference type="Proteomes" id="UP000737018"/>
    </source>
</evidence>
<feature type="domain" description="F-box" evidence="2">
    <location>
        <begin position="9"/>
        <end position="55"/>
    </location>
</feature>
<accession>A0A8J4VT40</accession>
<dbReference type="CDD" id="cd22162">
    <property type="entry name" value="F-box_AtSKIP3-like"/>
    <property type="match status" value="1"/>
</dbReference>
<name>A0A8J4VT40_9ROSI</name>
<comment type="caution">
    <text evidence="3">The sequence shown here is derived from an EMBL/GenBank/DDBJ whole genome shotgun (WGS) entry which is preliminary data.</text>
</comment>
<reference evidence="3" key="1">
    <citation type="submission" date="2020-03" db="EMBL/GenBank/DDBJ databases">
        <title>Castanea mollissima Vanexum genome sequencing.</title>
        <authorList>
            <person name="Staton M."/>
        </authorList>
    </citation>
    <scope>NUCLEOTIDE SEQUENCE</scope>
    <source>
        <tissue evidence="3">Leaf</tissue>
    </source>
</reference>
<sequence length="124" mass="14499">MAEAERKRLRSKPELPEECMREIVSRLNPKEWCRGCAVSQKFREACESDENWVRFLPPDWLAILSRSSAHLHFTSFKQLYLHLSDNPILIDANSMVILFCSVMFLEISCWLLDWLCLASKPLLV</sequence>
<dbReference type="AlphaFoldDB" id="A0A8J4VT40"/>
<dbReference type="EMBL" id="JRKL02002188">
    <property type="protein sequence ID" value="KAF3960059.1"/>
    <property type="molecule type" value="Genomic_DNA"/>
</dbReference>
<dbReference type="OrthoDB" id="1918565at2759"/>
<evidence type="ECO:0000313" key="3">
    <source>
        <dbReference type="EMBL" id="KAF3960059.1"/>
    </source>
</evidence>
<keyword evidence="1" id="KW-0472">Membrane</keyword>
<proteinExistence type="predicted"/>
<dbReference type="PROSITE" id="PS50181">
    <property type="entry name" value="FBOX"/>
    <property type="match status" value="1"/>
</dbReference>
<dbReference type="InterPro" id="IPR001810">
    <property type="entry name" value="F-box_dom"/>
</dbReference>
<organism evidence="3 4">
    <name type="scientific">Castanea mollissima</name>
    <name type="common">Chinese chestnut</name>
    <dbReference type="NCBI Taxonomy" id="60419"/>
    <lineage>
        <taxon>Eukaryota</taxon>
        <taxon>Viridiplantae</taxon>
        <taxon>Streptophyta</taxon>
        <taxon>Embryophyta</taxon>
        <taxon>Tracheophyta</taxon>
        <taxon>Spermatophyta</taxon>
        <taxon>Magnoliopsida</taxon>
        <taxon>eudicotyledons</taxon>
        <taxon>Gunneridae</taxon>
        <taxon>Pentapetalae</taxon>
        <taxon>rosids</taxon>
        <taxon>fabids</taxon>
        <taxon>Fagales</taxon>
        <taxon>Fagaceae</taxon>
        <taxon>Castanea</taxon>
    </lineage>
</organism>
<dbReference type="Gene3D" id="1.20.1280.50">
    <property type="match status" value="1"/>
</dbReference>
<dbReference type="Pfam" id="PF12937">
    <property type="entry name" value="F-box-like"/>
    <property type="match status" value="1"/>
</dbReference>
<evidence type="ECO:0000256" key="1">
    <source>
        <dbReference type="SAM" id="Phobius"/>
    </source>
</evidence>
<dbReference type="SUPFAM" id="SSF81383">
    <property type="entry name" value="F-box domain"/>
    <property type="match status" value="1"/>
</dbReference>